<protein>
    <submittedName>
        <fullName evidence="2">NKX6-1</fullName>
    </submittedName>
</protein>
<gene>
    <name evidence="2" type="ORF">LAZ67_11000187</name>
</gene>
<evidence type="ECO:0000313" key="2">
    <source>
        <dbReference type="EMBL" id="UYV73648.1"/>
    </source>
</evidence>
<evidence type="ECO:0000313" key="3">
    <source>
        <dbReference type="Proteomes" id="UP001235939"/>
    </source>
</evidence>
<evidence type="ECO:0000256" key="1">
    <source>
        <dbReference type="SAM" id="MobiDB-lite"/>
    </source>
</evidence>
<organism evidence="2 3">
    <name type="scientific">Cordylochernes scorpioides</name>
    <dbReference type="NCBI Taxonomy" id="51811"/>
    <lineage>
        <taxon>Eukaryota</taxon>
        <taxon>Metazoa</taxon>
        <taxon>Ecdysozoa</taxon>
        <taxon>Arthropoda</taxon>
        <taxon>Chelicerata</taxon>
        <taxon>Arachnida</taxon>
        <taxon>Pseudoscorpiones</taxon>
        <taxon>Cheliferoidea</taxon>
        <taxon>Chernetidae</taxon>
        <taxon>Cordylochernes</taxon>
    </lineage>
</organism>
<reference evidence="2 3" key="1">
    <citation type="submission" date="2022-01" db="EMBL/GenBank/DDBJ databases">
        <title>A chromosomal length assembly of Cordylochernes scorpioides.</title>
        <authorList>
            <person name="Zeh D."/>
            <person name="Zeh J."/>
        </authorList>
    </citation>
    <scope>NUCLEOTIDE SEQUENCE [LARGE SCALE GENOMIC DNA]</scope>
    <source>
        <strain evidence="2">IN4F17</strain>
        <tissue evidence="2">Whole Body</tissue>
    </source>
</reference>
<feature type="region of interest" description="Disordered" evidence="1">
    <location>
        <begin position="36"/>
        <end position="56"/>
    </location>
</feature>
<name>A0ABY6L130_9ARAC</name>
<accession>A0ABY6L130</accession>
<dbReference type="Proteomes" id="UP001235939">
    <property type="component" value="Chromosome 11"/>
</dbReference>
<proteinExistence type="predicted"/>
<dbReference type="EMBL" id="CP092873">
    <property type="protein sequence ID" value="UYV73648.1"/>
    <property type="molecule type" value="Genomic_DNA"/>
</dbReference>
<keyword evidence="3" id="KW-1185">Reference proteome</keyword>
<sequence>MEPRQSGFLVGAPPLAALHSMAELRPPFSAATPHGINDILSRPLPPPPPATATATSPLPALPRFSLGYFNGGLHKLGLGELSARPHLYWPGVNPALWRDRFASAAAAAGMRIEPTVFRLPGRCYVH</sequence>